<evidence type="ECO:0000313" key="4">
    <source>
        <dbReference type="Proteomes" id="UP000624325"/>
    </source>
</evidence>
<dbReference type="RefSeq" id="WP_203706952.1">
    <property type="nucleotide sequence ID" value="NZ_BAAALU010000003.1"/>
</dbReference>
<accession>A0ABQ4CCC7</accession>
<organism evidence="3 4">
    <name type="scientific">Asanoa iriomotensis</name>
    <dbReference type="NCBI Taxonomy" id="234613"/>
    <lineage>
        <taxon>Bacteria</taxon>
        <taxon>Bacillati</taxon>
        <taxon>Actinomycetota</taxon>
        <taxon>Actinomycetes</taxon>
        <taxon>Micromonosporales</taxon>
        <taxon>Micromonosporaceae</taxon>
        <taxon>Asanoa</taxon>
    </lineage>
</organism>
<comment type="caution">
    <text evidence="3">The sequence shown here is derived from an EMBL/GenBank/DDBJ whole genome shotgun (WGS) entry which is preliminary data.</text>
</comment>
<evidence type="ECO:0000256" key="1">
    <source>
        <dbReference type="SAM" id="MobiDB-lite"/>
    </source>
</evidence>
<feature type="region of interest" description="Disordered" evidence="1">
    <location>
        <begin position="1"/>
        <end position="54"/>
    </location>
</feature>
<gene>
    <name evidence="3" type="ORF">Air01nite_62260</name>
</gene>
<name>A0ABQ4CCC7_9ACTN</name>
<dbReference type="Pfam" id="PF20690">
    <property type="entry name" value="bDLD3"/>
    <property type="match status" value="1"/>
</dbReference>
<dbReference type="Proteomes" id="UP000624325">
    <property type="component" value="Unassembled WGS sequence"/>
</dbReference>
<evidence type="ECO:0000259" key="2">
    <source>
        <dbReference type="Pfam" id="PF20690"/>
    </source>
</evidence>
<keyword evidence="4" id="KW-1185">Reference proteome</keyword>
<sequence length="129" mass="13674">MAENNIYNSGGGSISISGVVGDNSSVTHGGQSTAEPEGRTEAGAADADGGRSPYSGPTKWAFIRRLDSSCHELADYLDIPTQGIPDGPAGSRQLWDALESRDMFEQLPAALEAIDRPDLTRLLAEGRRK</sequence>
<protein>
    <recommendedName>
        <fullName evidence="2">Bacterial Death-like domain-containing protein</fullName>
    </recommendedName>
</protein>
<reference evidence="3 4" key="1">
    <citation type="submission" date="2021-01" db="EMBL/GenBank/DDBJ databases">
        <title>Whole genome shotgun sequence of Asanoa iriomotensis NBRC 100142.</title>
        <authorList>
            <person name="Komaki H."/>
            <person name="Tamura T."/>
        </authorList>
    </citation>
    <scope>NUCLEOTIDE SEQUENCE [LARGE SCALE GENOMIC DNA]</scope>
    <source>
        <strain evidence="3 4">NBRC 100142</strain>
    </source>
</reference>
<evidence type="ECO:0000313" key="3">
    <source>
        <dbReference type="EMBL" id="GIF60131.1"/>
    </source>
</evidence>
<proteinExistence type="predicted"/>
<feature type="domain" description="Bacterial Death-like" evidence="2">
    <location>
        <begin position="56"/>
        <end position="125"/>
    </location>
</feature>
<dbReference type="EMBL" id="BONC01000061">
    <property type="protein sequence ID" value="GIF60131.1"/>
    <property type="molecule type" value="Genomic_DNA"/>
</dbReference>
<dbReference type="InterPro" id="IPR048915">
    <property type="entry name" value="bDLD3"/>
</dbReference>
<feature type="compositionally biased region" description="Low complexity" evidence="1">
    <location>
        <begin position="1"/>
        <end position="26"/>
    </location>
</feature>